<feature type="compositionally biased region" description="Polar residues" evidence="1">
    <location>
        <begin position="98"/>
        <end position="110"/>
    </location>
</feature>
<proteinExistence type="predicted"/>
<accession>A0A8H2XLL9</accession>
<feature type="compositionally biased region" description="Basic residues" evidence="1">
    <location>
        <begin position="41"/>
        <end position="50"/>
    </location>
</feature>
<organism evidence="2 4">
    <name type="scientific">Rhizoctonia solani</name>
    <dbReference type="NCBI Taxonomy" id="456999"/>
    <lineage>
        <taxon>Eukaryota</taxon>
        <taxon>Fungi</taxon>
        <taxon>Dikarya</taxon>
        <taxon>Basidiomycota</taxon>
        <taxon>Agaricomycotina</taxon>
        <taxon>Agaricomycetes</taxon>
        <taxon>Cantharellales</taxon>
        <taxon>Ceratobasidiaceae</taxon>
        <taxon>Rhizoctonia</taxon>
    </lineage>
</organism>
<name>A0A8H2XLL9_9AGAM</name>
<dbReference type="EMBL" id="CAJMWY010000332">
    <property type="protein sequence ID" value="CAE6428466.1"/>
    <property type="molecule type" value="Genomic_DNA"/>
</dbReference>
<gene>
    <name evidence="3" type="ORF">RDB_LOCUS106230</name>
    <name evidence="2" type="ORF">RDB_LOCUS22980</name>
</gene>
<evidence type="ECO:0000313" key="4">
    <source>
        <dbReference type="Proteomes" id="UP000663861"/>
    </source>
</evidence>
<dbReference type="EMBL" id="CAJMWX010001140">
    <property type="protein sequence ID" value="CAE6470384.1"/>
    <property type="molecule type" value="Genomic_DNA"/>
</dbReference>
<feature type="region of interest" description="Disordered" evidence="1">
    <location>
        <begin position="24"/>
        <end position="121"/>
    </location>
</feature>
<evidence type="ECO:0000256" key="1">
    <source>
        <dbReference type="SAM" id="MobiDB-lite"/>
    </source>
</evidence>
<dbReference type="Proteomes" id="UP000663861">
    <property type="component" value="Unassembled WGS sequence"/>
</dbReference>
<evidence type="ECO:0000313" key="2">
    <source>
        <dbReference type="EMBL" id="CAE6428466.1"/>
    </source>
</evidence>
<evidence type="ECO:0000313" key="3">
    <source>
        <dbReference type="EMBL" id="CAE6470384.1"/>
    </source>
</evidence>
<reference evidence="2" key="1">
    <citation type="submission" date="2021-01" db="EMBL/GenBank/DDBJ databases">
        <authorList>
            <person name="Kaushik A."/>
        </authorList>
    </citation>
    <scope>NUCLEOTIDE SEQUENCE</scope>
    <source>
        <strain evidence="3">AG4-R118</strain>
        <strain evidence="2">AG4-RS23</strain>
    </source>
</reference>
<protein>
    <submittedName>
        <fullName evidence="2">Uncharacterized protein</fullName>
    </submittedName>
</protein>
<dbReference type="Proteomes" id="UP000663888">
    <property type="component" value="Unassembled WGS sequence"/>
</dbReference>
<sequence length="121" mass="13729">MVKKFLESKNAEILLAAQVIDSSESVRMKRPQLRPNERQTNSKRKTSGKSHKLDIAKLAVKQQEKNRKLVRKKLRRSENGVKNPEIPAPSVEERPSGARSNVASLDAQLSQDRRVKRVSFA</sequence>
<dbReference type="AlphaFoldDB" id="A0A8H2XLL9"/>
<comment type="caution">
    <text evidence="2">The sequence shown here is derived from an EMBL/GenBank/DDBJ whole genome shotgun (WGS) entry which is preliminary data.</text>
</comment>